<feature type="non-terminal residue" evidence="1">
    <location>
        <position position="51"/>
    </location>
</feature>
<dbReference type="EMBL" id="JACEIK010005379">
    <property type="protein sequence ID" value="MCE0481356.1"/>
    <property type="molecule type" value="Genomic_DNA"/>
</dbReference>
<reference evidence="1 2" key="1">
    <citation type="journal article" date="2021" name="BMC Genomics">
        <title>Datura genome reveals duplications of psychoactive alkaloid biosynthetic genes and high mutation rate following tissue culture.</title>
        <authorList>
            <person name="Rajewski A."/>
            <person name="Carter-House D."/>
            <person name="Stajich J."/>
            <person name="Litt A."/>
        </authorList>
    </citation>
    <scope>NUCLEOTIDE SEQUENCE [LARGE SCALE GENOMIC DNA]</scope>
    <source>
        <strain evidence="1">AR-01</strain>
    </source>
</reference>
<proteinExistence type="predicted"/>
<sequence length="51" mass="5567">MAWGITRLLARSLVGVARHCHTGTLPGTPRAHSFLHDTMPIVEISCRGTLQ</sequence>
<accession>A0ABS8VNX5</accession>
<gene>
    <name evidence="1" type="ORF">HAX54_039038</name>
</gene>
<dbReference type="Proteomes" id="UP000823775">
    <property type="component" value="Unassembled WGS sequence"/>
</dbReference>
<evidence type="ECO:0000313" key="1">
    <source>
        <dbReference type="EMBL" id="MCE0481356.1"/>
    </source>
</evidence>
<keyword evidence="2" id="KW-1185">Reference proteome</keyword>
<comment type="caution">
    <text evidence="1">The sequence shown here is derived from an EMBL/GenBank/DDBJ whole genome shotgun (WGS) entry which is preliminary data.</text>
</comment>
<protein>
    <submittedName>
        <fullName evidence="1">Uncharacterized protein</fullName>
    </submittedName>
</protein>
<evidence type="ECO:0000313" key="2">
    <source>
        <dbReference type="Proteomes" id="UP000823775"/>
    </source>
</evidence>
<name>A0ABS8VNX5_DATST</name>
<organism evidence="1 2">
    <name type="scientific">Datura stramonium</name>
    <name type="common">Jimsonweed</name>
    <name type="synonym">Common thornapple</name>
    <dbReference type="NCBI Taxonomy" id="4076"/>
    <lineage>
        <taxon>Eukaryota</taxon>
        <taxon>Viridiplantae</taxon>
        <taxon>Streptophyta</taxon>
        <taxon>Embryophyta</taxon>
        <taxon>Tracheophyta</taxon>
        <taxon>Spermatophyta</taxon>
        <taxon>Magnoliopsida</taxon>
        <taxon>eudicotyledons</taxon>
        <taxon>Gunneridae</taxon>
        <taxon>Pentapetalae</taxon>
        <taxon>asterids</taxon>
        <taxon>lamiids</taxon>
        <taxon>Solanales</taxon>
        <taxon>Solanaceae</taxon>
        <taxon>Solanoideae</taxon>
        <taxon>Datureae</taxon>
        <taxon>Datura</taxon>
    </lineage>
</organism>